<feature type="transmembrane region" description="Helical" evidence="6">
    <location>
        <begin position="133"/>
        <end position="154"/>
    </location>
</feature>
<dbReference type="Gene3D" id="1.20.1250.20">
    <property type="entry name" value="MFS general substrate transporter like domains"/>
    <property type="match status" value="2"/>
</dbReference>
<dbReference type="Proteomes" id="UP000244189">
    <property type="component" value="Unassembled WGS sequence"/>
</dbReference>
<feature type="transmembrane region" description="Helical" evidence="6">
    <location>
        <begin position="75"/>
        <end position="94"/>
    </location>
</feature>
<evidence type="ECO:0000256" key="2">
    <source>
        <dbReference type="ARBA" id="ARBA00022475"/>
    </source>
</evidence>
<protein>
    <submittedName>
        <fullName evidence="7">Putative MFS family arabinose efflux permease</fullName>
    </submittedName>
</protein>
<keyword evidence="3 6" id="KW-0812">Transmembrane</keyword>
<organism evidence="7 8">
    <name type="scientific">Sphingomonas aurantiaca</name>
    <dbReference type="NCBI Taxonomy" id="185949"/>
    <lineage>
        <taxon>Bacteria</taxon>
        <taxon>Pseudomonadati</taxon>
        <taxon>Pseudomonadota</taxon>
        <taxon>Alphaproteobacteria</taxon>
        <taxon>Sphingomonadales</taxon>
        <taxon>Sphingomonadaceae</taxon>
        <taxon>Sphingomonas</taxon>
    </lineage>
</organism>
<dbReference type="GO" id="GO:0005886">
    <property type="term" value="C:plasma membrane"/>
    <property type="evidence" value="ECO:0007669"/>
    <property type="project" value="UniProtKB-SubCell"/>
</dbReference>
<comment type="caution">
    <text evidence="7">The sequence shown here is derived from an EMBL/GenBank/DDBJ whole genome shotgun (WGS) entry which is preliminary data.</text>
</comment>
<dbReference type="SUPFAM" id="SSF103473">
    <property type="entry name" value="MFS general substrate transporter"/>
    <property type="match status" value="1"/>
</dbReference>
<feature type="transmembrane region" description="Helical" evidence="6">
    <location>
        <begin position="199"/>
        <end position="221"/>
    </location>
</feature>
<proteinExistence type="predicted"/>
<dbReference type="AlphaFoldDB" id="A0A2T5GSJ1"/>
<reference evidence="7 8" key="1">
    <citation type="submission" date="2018-04" db="EMBL/GenBank/DDBJ databases">
        <title>Genomic Encyclopedia of Type Strains, Phase III (KMG-III): the genomes of soil and plant-associated and newly described type strains.</title>
        <authorList>
            <person name="Whitman W."/>
        </authorList>
    </citation>
    <scope>NUCLEOTIDE SEQUENCE [LARGE SCALE GENOMIC DNA]</scope>
    <source>
        <strain evidence="7 8">MA101b</strain>
    </source>
</reference>
<dbReference type="InterPro" id="IPR011701">
    <property type="entry name" value="MFS"/>
</dbReference>
<feature type="transmembrane region" description="Helical" evidence="6">
    <location>
        <begin position="160"/>
        <end position="179"/>
    </location>
</feature>
<keyword evidence="4 6" id="KW-1133">Transmembrane helix</keyword>
<dbReference type="InterPro" id="IPR050189">
    <property type="entry name" value="MFS_Efflux_Transporters"/>
</dbReference>
<evidence type="ECO:0000313" key="7">
    <source>
        <dbReference type="EMBL" id="PTQ62298.1"/>
    </source>
</evidence>
<dbReference type="GO" id="GO:0022857">
    <property type="term" value="F:transmembrane transporter activity"/>
    <property type="evidence" value="ECO:0007669"/>
    <property type="project" value="InterPro"/>
</dbReference>
<evidence type="ECO:0000256" key="3">
    <source>
        <dbReference type="ARBA" id="ARBA00022692"/>
    </source>
</evidence>
<feature type="transmembrane region" description="Helical" evidence="6">
    <location>
        <begin position="352"/>
        <end position="372"/>
    </location>
</feature>
<keyword evidence="8" id="KW-1185">Reference proteome</keyword>
<keyword evidence="2" id="KW-1003">Cell membrane</keyword>
<dbReference type="PANTHER" id="PTHR43124">
    <property type="entry name" value="PURINE EFFLUX PUMP PBUE"/>
    <property type="match status" value="1"/>
</dbReference>
<feature type="transmembrane region" description="Helical" evidence="6">
    <location>
        <begin position="12"/>
        <end position="37"/>
    </location>
</feature>
<comment type="subcellular location">
    <subcellularLocation>
        <location evidence="1">Cell membrane</location>
        <topology evidence="1">Multi-pass membrane protein</topology>
    </subcellularLocation>
</comment>
<gene>
    <name evidence="7" type="ORF">C8J26_0577</name>
</gene>
<feature type="transmembrane region" description="Helical" evidence="6">
    <location>
        <begin position="236"/>
        <end position="257"/>
    </location>
</feature>
<dbReference type="Pfam" id="PF07690">
    <property type="entry name" value="MFS_1"/>
    <property type="match status" value="1"/>
</dbReference>
<dbReference type="InterPro" id="IPR036259">
    <property type="entry name" value="MFS_trans_sf"/>
</dbReference>
<evidence type="ECO:0000256" key="5">
    <source>
        <dbReference type="ARBA" id="ARBA00023136"/>
    </source>
</evidence>
<keyword evidence="5 6" id="KW-0472">Membrane</keyword>
<evidence type="ECO:0000313" key="8">
    <source>
        <dbReference type="Proteomes" id="UP000244189"/>
    </source>
</evidence>
<accession>A0A2T5GSJ1</accession>
<feature type="transmembrane region" description="Helical" evidence="6">
    <location>
        <begin position="289"/>
        <end position="308"/>
    </location>
</feature>
<name>A0A2T5GSJ1_9SPHN</name>
<feature type="transmembrane region" description="Helical" evidence="6">
    <location>
        <begin position="43"/>
        <end position="68"/>
    </location>
</feature>
<dbReference type="PANTHER" id="PTHR43124:SF10">
    <property type="entry name" value="PURINE EFFLUX PUMP PBUE"/>
    <property type="match status" value="1"/>
</dbReference>
<dbReference type="EMBL" id="QAOG01000001">
    <property type="protein sequence ID" value="PTQ62298.1"/>
    <property type="molecule type" value="Genomic_DNA"/>
</dbReference>
<evidence type="ECO:0000256" key="6">
    <source>
        <dbReference type="SAM" id="Phobius"/>
    </source>
</evidence>
<feature type="transmembrane region" description="Helical" evidence="6">
    <location>
        <begin position="100"/>
        <end position="121"/>
    </location>
</feature>
<feature type="transmembrane region" description="Helical" evidence="6">
    <location>
        <begin position="320"/>
        <end position="340"/>
    </location>
</feature>
<evidence type="ECO:0000256" key="4">
    <source>
        <dbReference type="ARBA" id="ARBA00022989"/>
    </source>
</evidence>
<dbReference type="RefSeq" id="WP_107956621.1">
    <property type="nucleotide sequence ID" value="NZ_QAOG01000001.1"/>
</dbReference>
<feature type="transmembrane region" description="Helical" evidence="6">
    <location>
        <begin position="264"/>
        <end position="283"/>
    </location>
</feature>
<evidence type="ECO:0000256" key="1">
    <source>
        <dbReference type="ARBA" id="ARBA00004651"/>
    </source>
</evidence>
<sequence>MTASGTTRSAYVAAFVVGVYGILMAGLAPLLLGTLVAEGHLTAAQLGLAATAELVTMGLSAGGAGFLVERLSPRLLALGSVAAIMILDVATTRATGGTVILLRALAGAPSGVLIGLVTAMIVRSAQPARQAGFYLTIQTVAQLACAALIGGLVAQKHGAAAGFLAISALGVPVAIAALWTPTRLARFVGEQGMGLPDVYGWLALAAAFCFFAGILGIWIYLEPLARQAGLSADTGGLAIVLALAGQVVGGVLGAATVQRWPCRVVLPGSIAVLVVASAIFATLPGPSVFLATAIGFGMLWAFASPYFTRLLIDVDPTHRAAMLGSAALLLGCATGPTVAALTVSDADVRGCLTLGTGLLLVTGGIVLLLPVLRRVGRPAFAAHSKDRS</sequence>